<feature type="chain" id="PRO_5046461182" description="Secreted protein" evidence="1">
    <location>
        <begin position="24"/>
        <end position="173"/>
    </location>
</feature>
<evidence type="ECO:0000256" key="1">
    <source>
        <dbReference type="SAM" id="SignalP"/>
    </source>
</evidence>
<accession>A0ABR4BZV3</accession>
<evidence type="ECO:0000313" key="3">
    <source>
        <dbReference type="Proteomes" id="UP001595075"/>
    </source>
</evidence>
<evidence type="ECO:0000313" key="2">
    <source>
        <dbReference type="EMBL" id="KAL2063179.1"/>
    </source>
</evidence>
<reference evidence="2 3" key="1">
    <citation type="journal article" date="2024" name="Commun. Biol.">
        <title>Comparative genomic analysis of thermophilic fungi reveals convergent evolutionary adaptations and gene losses.</title>
        <authorList>
            <person name="Steindorff A.S."/>
            <person name="Aguilar-Pontes M.V."/>
            <person name="Robinson A.J."/>
            <person name="Andreopoulos B."/>
            <person name="LaButti K."/>
            <person name="Kuo A."/>
            <person name="Mondo S."/>
            <person name="Riley R."/>
            <person name="Otillar R."/>
            <person name="Haridas S."/>
            <person name="Lipzen A."/>
            <person name="Grimwood J."/>
            <person name="Schmutz J."/>
            <person name="Clum A."/>
            <person name="Reid I.D."/>
            <person name="Moisan M.C."/>
            <person name="Butler G."/>
            <person name="Nguyen T.T.M."/>
            <person name="Dewar K."/>
            <person name="Conant G."/>
            <person name="Drula E."/>
            <person name="Henrissat B."/>
            <person name="Hansel C."/>
            <person name="Singer S."/>
            <person name="Hutchinson M.I."/>
            <person name="de Vries R.P."/>
            <person name="Natvig D.O."/>
            <person name="Powell A.J."/>
            <person name="Tsang A."/>
            <person name="Grigoriev I.V."/>
        </authorList>
    </citation>
    <scope>NUCLEOTIDE SEQUENCE [LARGE SCALE GENOMIC DNA]</scope>
    <source>
        <strain evidence="2 3">CBS 494.80</strain>
    </source>
</reference>
<protein>
    <recommendedName>
        <fullName evidence="4">Secreted protein</fullName>
    </recommendedName>
</protein>
<keyword evidence="3" id="KW-1185">Reference proteome</keyword>
<dbReference type="EMBL" id="JAZHXI010000016">
    <property type="protein sequence ID" value="KAL2063179.1"/>
    <property type="molecule type" value="Genomic_DNA"/>
</dbReference>
<feature type="signal peptide" evidence="1">
    <location>
        <begin position="1"/>
        <end position="23"/>
    </location>
</feature>
<sequence>MLLKTSVYSAAALFAILPTLTSAAGFHLVNRFVAWTTVECNDCPKKQQCCGNIANSQKDLIFLPSKSYNCETLNSAKYELGPDSTDQIGHGTRFSNKGATCNHDLVFYPKNNGQALEVWENAGKYYGDCYKQSANAKLSCDSGAPCGRLAGAATNNCHSTGTDVWVCPVNICA</sequence>
<comment type="caution">
    <text evidence="2">The sequence shown here is derived from an EMBL/GenBank/DDBJ whole genome shotgun (WGS) entry which is preliminary data.</text>
</comment>
<keyword evidence="1" id="KW-0732">Signal</keyword>
<gene>
    <name evidence="2" type="ORF">VTL71DRAFT_6251</name>
</gene>
<name>A0ABR4BZV3_9HELO</name>
<proteinExistence type="predicted"/>
<organism evidence="2 3">
    <name type="scientific">Oculimacula yallundae</name>
    <dbReference type="NCBI Taxonomy" id="86028"/>
    <lineage>
        <taxon>Eukaryota</taxon>
        <taxon>Fungi</taxon>
        <taxon>Dikarya</taxon>
        <taxon>Ascomycota</taxon>
        <taxon>Pezizomycotina</taxon>
        <taxon>Leotiomycetes</taxon>
        <taxon>Helotiales</taxon>
        <taxon>Ploettnerulaceae</taxon>
        <taxon>Oculimacula</taxon>
    </lineage>
</organism>
<evidence type="ECO:0008006" key="4">
    <source>
        <dbReference type="Google" id="ProtNLM"/>
    </source>
</evidence>
<dbReference type="Proteomes" id="UP001595075">
    <property type="component" value="Unassembled WGS sequence"/>
</dbReference>